<dbReference type="InterPro" id="IPR036047">
    <property type="entry name" value="F-box-like_dom_sf"/>
</dbReference>
<proteinExistence type="predicted"/>
<dbReference type="SUPFAM" id="SSF81383">
    <property type="entry name" value="F-box domain"/>
    <property type="match status" value="1"/>
</dbReference>
<accession>A0A428SEJ0</accession>
<feature type="repeat" description="ANK" evidence="3">
    <location>
        <begin position="130"/>
        <end position="162"/>
    </location>
</feature>
<dbReference type="SMART" id="SM00248">
    <property type="entry name" value="ANK"/>
    <property type="match status" value="3"/>
</dbReference>
<dbReference type="PROSITE" id="PS50181">
    <property type="entry name" value="FBOX"/>
    <property type="match status" value="1"/>
</dbReference>
<dbReference type="InterPro" id="IPR001810">
    <property type="entry name" value="F-box_dom"/>
</dbReference>
<evidence type="ECO:0000259" key="4">
    <source>
        <dbReference type="PROSITE" id="PS50181"/>
    </source>
</evidence>
<keyword evidence="6" id="KW-1185">Reference proteome</keyword>
<organism evidence="5 6">
    <name type="scientific">Fusarium ambrosium</name>
    <dbReference type="NCBI Taxonomy" id="131363"/>
    <lineage>
        <taxon>Eukaryota</taxon>
        <taxon>Fungi</taxon>
        <taxon>Dikarya</taxon>
        <taxon>Ascomycota</taxon>
        <taxon>Pezizomycotina</taxon>
        <taxon>Sordariomycetes</taxon>
        <taxon>Hypocreomycetidae</taxon>
        <taxon>Hypocreales</taxon>
        <taxon>Nectriaceae</taxon>
        <taxon>Fusarium</taxon>
        <taxon>Fusarium solani species complex</taxon>
    </lineage>
</organism>
<dbReference type="Pfam" id="PF12796">
    <property type="entry name" value="Ank_2"/>
    <property type="match status" value="1"/>
</dbReference>
<sequence length="426" mass="47135">MDMPRSVTLLDLPREVQDMISTFLDYKSFSSLVLSCRAFQNLTSPWRRREEVTLSELRSIVAKDGILIEILKTRGWATEKLNEPQRRLTWQPDTGFKVIKISHIHLAASSGRNELVKFLLSRGVSVDDGPDRTPLTSAILANQTKTVKLLMEHGASVASRDGVGPLHLAASAGSMELVDLFTARPDIEIHCGTSNPTAVSYALSAPNANWRAVVTRLGEKGFKPTDRDRAFAVEQGRASRLSKLSSKSDTLTGTKTAMDQGEFEGNVSLFREFLSQRSELEMAALIEKWCGSGVNCDFKAADSCLTEADKVCSELRNKLIPHKAIHGIGDLARKFESTLELDTILGGFPQIFGVIYVVDKYFPDVWKRADYGLYAATRFTITGVTEQLIAVVRALPPLAHPHAHENLYVEAKIGIDLNCQLSSEWL</sequence>
<dbReference type="Proteomes" id="UP000288429">
    <property type="component" value="Unassembled WGS sequence"/>
</dbReference>
<comment type="caution">
    <text evidence="5">The sequence shown here is derived from an EMBL/GenBank/DDBJ whole genome shotgun (WGS) entry which is preliminary data.</text>
</comment>
<dbReference type="EMBL" id="NIZV01000482">
    <property type="protein sequence ID" value="RSL88212.1"/>
    <property type="molecule type" value="Genomic_DNA"/>
</dbReference>
<dbReference type="PANTHER" id="PTHR24134">
    <property type="entry name" value="ANKYRIN REPEAT-CONTAINING PROTEIN DDB_G0279043"/>
    <property type="match status" value="1"/>
</dbReference>
<reference evidence="5 6" key="1">
    <citation type="submission" date="2017-06" db="EMBL/GenBank/DDBJ databases">
        <title>Cmopartive genomic analysis of Ambrosia Fusariam Clade fungi.</title>
        <authorList>
            <person name="Stajich J.E."/>
            <person name="Carrillo J."/>
            <person name="Kijimoto T."/>
            <person name="Eskalen A."/>
            <person name="O'Donnell K."/>
            <person name="Kasson M."/>
        </authorList>
    </citation>
    <scope>NUCLEOTIDE SEQUENCE [LARGE SCALE GENOMIC DNA]</scope>
    <source>
        <strain evidence="5 6">NRRL 20438</strain>
    </source>
</reference>
<dbReference type="PROSITE" id="PS50297">
    <property type="entry name" value="ANK_REP_REGION"/>
    <property type="match status" value="2"/>
</dbReference>
<protein>
    <recommendedName>
        <fullName evidence="4">F-box domain-containing protein</fullName>
    </recommendedName>
</protein>
<evidence type="ECO:0000256" key="1">
    <source>
        <dbReference type="ARBA" id="ARBA00022737"/>
    </source>
</evidence>
<dbReference type="PROSITE" id="PS50088">
    <property type="entry name" value="ANK_REPEAT"/>
    <property type="match status" value="2"/>
</dbReference>
<keyword evidence="2 3" id="KW-0040">ANK repeat</keyword>
<dbReference type="PANTHER" id="PTHR24134:SF9">
    <property type="entry name" value="ANKYRIN REPEAT AND SOCS BOX PROTEIN 8"/>
    <property type="match status" value="1"/>
</dbReference>
<evidence type="ECO:0000313" key="6">
    <source>
        <dbReference type="Proteomes" id="UP000288429"/>
    </source>
</evidence>
<evidence type="ECO:0000256" key="2">
    <source>
        <dbReference type="ARBA" id="ARBA00023043"/>
    </source>
</evidence>
<name>A0A428SEJ0_9HYPO</name>
<dbReference type="InterPro" id="IPR002110">
    <property type="entry name" value="Ankyrin_rpt"/>
</dbReference>
<evidence type="ECO:0000313" key="5">
    <source>
        <dbReference type="EMBL" id="RSL88212.1"/>
    </source>
</evidence>
<dbReference type="SUPFAM" id="SSF48403">
    <property type="entry name" value="Ankyrin repeat"/>
    <property type="match status" value="1"/>
</dbReference>
<keyword evidence="1" id="KW-0677">Repeat</keyword>
<feature type="domain" description="F-box" evidence="4">
    <location>
        <begin position="6"/>
        <end position="57"/>
    </location>
</feature>
<dbReference type="AlphaFoldDB" id="A0A428SEJ0"/>
<evidence type="ECO:0000256" key="3">
    <source>
        <dbReference type="PROSITE-ProRule" id="PRU00023"/>
    </source>
</evidence>
<dbReference type="InterPro" id="IPR036770">
    <property type="entry name" value="Ankyrin_rpt-contain_sf"/>
</dbReference>
<gene>
    <name evidence="5" type="ORF">CDV31_016106</name>
</gene>
<feature type="repeat" description="ANK" evidence="3">
    <location>
        <begin position="99"/>
        <end position="131"/>
    </location>
</feature>
<dbReference type="Gene3D" id="1.25.40.20">
    <property type="entry name" value="Ankyrin repeat-containing domain"/>
    <property type="match status" value="1"/>
</dbReference>